<dbReference type="SUPFAM" id="SSF54995">
    <property type="entry name" value="Ribosomal protein S6"/>
    <property type="match status" value="1"/>
</dbReference>
<keyword evidence="3" id="KW-0699">rRNA-binding</keyword>
<dbReference type="HAMAP" id="MF_00360">
    <property type="entry name" value="Ribosomal_bS6"/>
    <property type="match status" value="1"/>
</dbReference>
<keyword evidence="3" id="KW-0694">RNA-binding</keyword>
<dbReference type="GO" id="GO:1990904">
    <property type="term" value="C:ribonucleoprotein complex"/>
    <property type="evidence" value="ECO:0007669"/>
    <property type="project" value="UniProtKB-KW"/>
</dbReference>
<dbReference type="GO" id="GO:0006412">
    <property type="term" value="P:translation"/>
    <property type="evidence" value="ECO:0007669"/>
    <property type="project" value="UniProtKB-UniRule"/>
</dbReference>
<evidence type="ECO:0000313" key="4">
    <source>
        <dbReference type="EMBL" id="KKU26012.1"/>
    </source>
</evidence>
<dbReference type="Proteomes" id="UP000034175">
    <property type="component" value="Unassembled WGS sequence"/>
</dbReference>
<reference evidence="4 5" key="1">
    <citation type="journal article" date="2015" name="Nature">
        <title>rRNA introns, odd ribosomes, and small enigmatic genomes across a large radiation of phyla.</title>
        <authorList>
            <person name="Brown C.T."/>
            <person name="Hug L.A."/>
            <person name="Thomas B.C."/>
            <person name="Sharon I."/>
            <person name="Castelle C.J."/>
            <person name="Singh A."/>
            <person name="Wilkins M.J."/>
            <person name="Williams K.H."/>
            <person name="Banfield J.F."/>
        </authorList>
    </citation>
    <scope>NUCLEOTIDE SEQUENCE [LARGE SCALE GENOMIC DNA]</scope>
</reference>
<comment type="caution">
    <text evidence="4">The sequence shown here is derived from an EMBL/GenBank/DDBJ whole genome shotgun (WGS) entry which is preliminary data.</text>
</comment>
<dbReference type="InterPro" id="IPR035980">
    <property type="entry name" value="Ribosomal_bS6_sf"/>
</dbReference>
<dbReference type="NCBIfam" id="TIGR00166">
    <property type="entry name" value="S6"/>
    <property type="match status" value="1"/>
</dbReference>
<comment type="similarity">
    <text evidence="1 3">Belongs to the bacterial ribosomal protein bS6 family.</text>
</comment>
<accession>A0A0G1P048</accession>
<protein>
    <recommendedName>
        <fullName evidence="2 3">Small ribosomal subunit protein bS6</fullName>
    </recommendedName>
</protein>
<dbReference type="GO" id="GO:0003735">
    <property type="term" value="F:structural constituent of ribosome"/>
    <property type="evidence" value="ECO:0007669"/>
    <property type="project" value="InterPro"/>
</dbReference>
<dbReference type="InterPro" id="IPR014717">
    <property type="entry name" value="Transl_elong_EF1B/ribsomal_bS6"/>
</dbReference>
<dbReference type="GO" id="GO:0005840">
    <property type="term" value="C:ribosome"/>
    <property type="evidence" value="ECO:0007669"/>
    <property type="project" value="UniProtKB-KW"/>
</dbReference>
<evidence type="ECO:0000313" key="5">
    <source>
        <dbReference type="Proteomes" id="UP000034175"/>
    </source>
</evidence>
<evidence type="ECO:0000256" key="1">
    <source>
        <dbReference type="ARBA" id="ARBA00009512"/>
    </source>
</evidence>
<dbReference type="AlphaFoldDB" id="A0A0G1P048"/>
<sequence>MVSSMRKYELLLTLPGTLDENEASAQANEIANMVKEYDTNAELHTLGKIRLAYPIKQIRYGYFYTVVFAAQPAQVIALQKKLTVNREVLRYMVSHYNTSLTTTQKIVYNTNEMGVTTMQERAEPVKIERKASPSKTLDLAEIGKKLDEILDNGVIGEV</sequence>
<dbReference type="InterPro" id="IPR020814">
    <property type="entry name" value="Ribosomal_S6_plastid/chlpt"/>
</dbReference>
<comment type="function">
    <text evidence="3">Binds together with bS18 to 16S ribosomal RNA.</text>
</comment>
<name>A0A0G1P048_9BACT</name>
<proteinExistence type="inferred from homology"/>
<organism evidence="4 5">
    <name type="scientific">Candidatus Magasanikbacteria bacterium GW2011_GWA2_46_17</name>
    <dbReference type="NCBI Taxonomy" id="1619042"/>
    <lineage>
        <taxon>Bacteria</taxon>
        <taxon>Candidatus Magasanikiibacteriota</taxon>
    </lineage>
</organism>
<evidence type="ECO:0000256" key="2">
    <source>
        <dbReference type="ARBA" id="ARBA00035294"/>
    </source>
</evidence>
<dbReference type="GO" id="GO:0019843">
    <property type="term" value="F:rRNA binding"/>
    <property type="evidence" value="ECO:0007669"/>
    <property type="project" value="UniProtKB-UniRule"/>
</dbReference>
<dbReference type="Gene3D" id="3.30.70.60">
    <property type="match status" value="1"/>
</dbReference>
<gene>
    <name evidence="3" type="primary">rpsF</name>
    <name evidence="4" type="ORF">UX39_C0014G0005</name>
</gene>
<keyword evidence="3 4" id="KW-0689">Ribosomal protein</keyword>
<keyword evidence="3" id="KW-0687">Ribonucleoprotein</keyword>
<dbReference type="Pfam" id="PF01250">
    <property type="entry name" value="Ribosomal_S6"/>
    <property type="match status" value="1"/>
</dbReference>
<dbReference type="EMBL" id="LCMA01000014">
    <property type="protein sequence ID" value="KKU26012.1"/>
    <property type="molecule type" value="Genomic_DNA"/>
</dbReference>
<dbReference type="InterPro" id="IPR000529">
    <property type="entry name" value="Ribosomal_bS6"/>
</dbReference>
<dbReference type="CDD" id="cd00473">
    <property type="entry name" value="bS6"/>
    <property type="match status" value="1"/>
</dbReference>
<evidence type="ECO:0000256" key="3">
    <source>
        <dbReference type="HAMAP-Rule" id="MF_00360"/>
    </source>
</evidence>